<dbReference type="AlphaFoldDB" id="A0A291BBV9"/>
<protein>
    <submittedName>
        <fullName evidence="1">Uncharacterized protein</fullName>
    </submittedName>
</protein>
<accession>A0A291BBV9</accession>
<keyword evidence="2" id="KW-1185">Reference proteome</keyword>
<evidence type="ECO:0000313" key="2">
    <source>
        <dbReference type="Proteomes" id="UP000218160"/>
    </source>
</evidence>
<dbReference type="KEGG" id="elux:BTN50_2084"/>
<dbReference type="Proteomes" id="UP000218160">
    <property type="component" value="Chromosome 2"/>
</dbReference>
<dbReference type="EMBL" id="CP020663">
    <property type="protein sequence ID" value="ATF10492.1"/>
    <property type="molecule type" value="Genomic_DNA"/>
</dbReference>
<sequence length="51" mass="5729">MTQNIAPLIEKVYGNQTSFFNADFNRVTSGNSSLNYANDLVPDKLLLFFAE</sequence>
<reference evidence="2" key="1">
    <citation type="submission" date="2017-04" db="EMBL/GenBank/DDBJ databases">
        <title>Genome evolution of the luminous symbionts of deep sea anglerfish.</title>
        <authorList>
            <person name="Hendry T.A."/>
        </authorList>
    </citation>
    <scope>NUCLEOTIDE SEQUENCE [LARGE SCALE GENOMIC DNA]</scope>
</reference>
<proteinExistence type="predicted"/>
<name>A0A291BBV9_9GAMM</name>
<gene>
    <name evidence="1" type="ORF">BTN50_2084</name>
</gene>
<evidence type="ECO:0000313" key="1">
    <source>
        <dbReference type="EMBL" id="ATF10492.1"/>
    </source>
</evidence>
<organism evidence="1 2">
    <name type="scientific">Candidatus Enterovibrio altilux</name>
    <dbReference type="NCBI Taxonomy" id="1927128"/>
    <lineage>
        <taxon>Bacteria</taxon>
        <taxon>Pseudomonadati</taxon>
        <taxon>Pseudomonadota</taxon>
        <taxon>Gammaproteobacteria</taxon>
        <taxon>Vibrionales</taxon>
        <taxon>Vibrionaceae</taxon>
        <taxon>Enterovibrio</taxon>
    </lineage>
</organism>